<gene>
    <name evidence="2" type="ORF">IEQ34_000914</name>
</gene>
<accession>A0AAV7HL24</accession>
<keyword evidence="3" id="KW-1185">Reference proteome</keyword>
<dbReference type="InterPro" id="IPR046955">
    <property type="entry name" value="PHR1-like"/>
</dbReference>
<dbReference type="GO" id="GO:0003700">
    <property type="term" value="F:DNA-binding transcription factor activity"/>
    <property type="evidence" value="ECO:0007669"/>
    <property type="project" value="InterPro"/>
</dbReference>
<dbReference type="Pfam" id="PF14379">
    <property type="entry name" value="Myb_CC_LHEQLE"/>
    <property type="match status" value="1"/>
</dbReference>
<dbReference type="EMBL" id="JAGFBR010000002">
    <property type="protein sequence ID" value="KAH0469356.1"/>
    <property type="molecule type" value="Genomic_DNA"/>
</dbReference>
<sequence length="187" mass="20868">MIPAMIGRRRWMQSLKGDGDTIGKMAGVKRPTIVHFPLDLWSSIVSTRGIKKKRPSNIGIVHSLGSIIHLLIGLRYAVQRNDNILTAFNDKEKYILGKQSGKEITEQPKDGSSSLSPSVAALYINENQKVKEPLRAQMGVQRRPHEQVEVQKHIKIQMEAYHNYIDSLLEKACKIASEQISSGGLNG</sequence>
<dbReference type="AlphaFoldDB" id="A0AAV7HL24"/>
<proteinExistence type="predicted"/>
<organism evidence="2 3">
    <name type="scientific">Dendrobium chrysotoxum</name>
    <name type="common">Orchid</name>
    <dbReference type="NCBI Taxonomy" id="161865"/>
    <lineage>
        <taxon>Eukaryota</taxon>
        <taxon>Viridiplantae</taxon>
        <taxon>Streptophyta</taxon>
        <taxon>Embryophyta</taxon>
        <taxon>Tracheophyta</taxon>
        <taxon>Spermatophyta</taxon>
        <taxon>Magnoliopsida</taxon>
        <taxon>Liliopsida</taxon>
        <taxon>Asparagales</taxon>
        <taxon>Orchidaceae</taxon>
        <taxon>Epidendroideae</taxon>
        <taxon>Malaxideae</taxon>
        <taxon>Dendrobiinae</taxon>
        <taxon>Dendrobium</taxon>
    </lineage>
</organism>
<protein>
    <recommendedName>
        <fullName evidence="1">MYB-CC type transcription factor LHEQLE-containing domain-containing protein</fullName>
    </recommendedName>
</protein>
<evidence type="ECO:0000313" key="2">
    <source>
        <dbReference type="EMBL" id="KAH0469356.1"/>
    </source>
</evidence>
<name>A0AAV7HL24_DENCH</name>
<dbReference type="InterPro" id="IPR025756">
    <property type="entry name" value="Myb_CC_LHEQLE"/>
</dbReference>
<feature type="domain" description="MYB-CC type transcription factor LHEQLE-containing" evidence="1">
    <location>
        <begin position="129"/>
        <end position="174"/>
    </location>
</feature>
<evidence type="ECO:0000259" key="1">
    <source>
        <dbReference type="Pfam" id="PF14379"/>
    </source>
</evidence>
<dbReference type="Proteomes" id="UP000775213">
    <property type="component" value="Unassembled WGS sequence"/>
</dbReference>
<evidence type="ECO:0000313" key="3">
    <source>
        <dbReference type="Proteomes" id="UP000775213"/>
    </source>
</evidence>
<comment type="caution">
    <text evidence="2">The sequence shown here is derived from an EMBL/GenBank/DDBJ whole genome shotgun (WGS) entry which is preliminary data.</text>
</comment>
<dbReference type="PANTHER" id="PTHR31499:SF49">
    <property type="entry name" value="PROTEIN PHOSPHATE STARVATION RESPONSE 1-LIKE ISOFORM X1"/>
    <property type="match status" value="1"/>
</dbReference>
<reference evidence="2 3" key="1">
    <citation type="journal article" date="2021" name="Hortic Res">
        <title>Chromosome-scale assembly of the Dendrobium chrysotoxum genome enhances the understanding of orchid evolution.</title>
        <authorList>
            <person name="Zhang Y."/>
            <person name="Zhang G.Q."/>
            <person name="Zhang D."/>
            <person name="Liu X.D."/>
            <person name="Xu X.Y."/>
            <person name="Sun W.H."/>
            <person name="Yu X."/>
            <person name="Zhu X."/>
            <person name="Wang Z.W."/>
            <person name="Zhao X."/>
            <person name="Zhong W.Y."/>
            <person name="Chen H."/>
            <person name="Yin W.L."/>
            <person name="Huang T."/>
            <person name="Niu S.C."/>
            <person name="Liu Z.J."/>
        </authorList>
    </citation>
    <scope>NUCLEOTIDE SEQUENCE [LARGE SCALE GENOMIC DNA]</scope>
    <source>
        <strain evidence="2">Lindl</strain>
    </source>
</reference>
<dbReference type="PANTHER" id="PTHR31499">
    <property type="entry name" value="MYB FAMILY TRANSCRIPTION FACTOR PHL11"/>
    <property type="match status" value="1"/>
</dbReference>